<dbReference type="EMBL" id="CAMAPF010000975">
    <property type="protein sequence ID" value="CAH9133250.1"/>
    <property type="molecule type" value="Genomic_DNA"/>
</dbReference>
<keyword evidence="2" id="KW-1185">Reference proteome</keyword>
<evidence type="ECO:0000313" key="2">
    <source>
        <dbReference type="Proteomes" id="UP001152523"/>
    </source>
</evidence>
<sequence length="22" mass="2328">MWSNGCILCRAPVHGKALGSKV</sequence>
<organism evidence="1 2">
    <name type="scientific">Cuscuta epithymum</name>
    <dbReference type="NCBI Taxonomy" id="186058"/>
    <lineage>
        <taxon>Eukaryota</taxon>
        <taxon>Viridiplantae</taxon>
        <taxon>Streptophyta</taxon>
        <taxon>Embryophyta</taxon>
        <taxon>Tracheophyta</taxon>
        <taxon>Spermatophyta</taxon>
        <taxon>Magnoliopsida</taxon>
        <taxon>eudicotyledons</taxon>
        <taxon>Gunneridae</taxon>
        <taxon>Pentapetalae</taxon>
        <taxon>asterids</taxon>
        <taxon>lamiids</taxon>
        <taxon>Solanales</taxon>
        <taxon>Convolvulaceae</taxon>
        <taxon>Cuscuteae</taxon>
        <taxon>Cuscuta</taxon>
        <taxon>Cuscuta subgen. Cuscuta</taxon>
    </lineage>
</organism>
<comment type="caution">
    <text evidence="1">The sequence shown here is derived from an EMBL/GenBank/DDBJ whole genome shotgun (WGS) entry which is preliminary data.</text>
</comment>
<proteinExistence type="predicted"/>
<dbReference type="AlphaFoldDB" id="A0AAV0FCS0"/>
<accession>A0AAV0FCS0</accession>
<protein>
    <submittedName>
        <fullName evidence="1">Uncharacterized protein</fullName>
    </submittedName>
</protein>
<dbReference type="Proteomes" id="UP001152523">
    <property type="component" value="Unassembled WGS sequence"/>
</dbReference>
<evidence type="ECO:0000313" key="1">
    <source>
        <dbReference type="EMBL" id="CAH9133250.1"/>
    </source>
</evidence>
<gene>
    <name evidence="1" type="ORF">CEPIT_LOCUS32803</name>
</gene>
<reference evidence="1" key="1">
    <citation type="submission" date="2022-07" db="EMBL/GenBank/DDBJ databases">
        <authorList>
            <person name="Macas J."/>
            <person name="Novak P."/>
            <person name="Neumann P."/>
        </authorList>
    </citation>
    <scope>NUCLEOTIDE SEQUENCE</scope>
</reference>
<name>A0AAV0FCS0_9ASTE</name>